<accession>A0A4R0YLF3</accession>
<organism evidence="4 5">
    <name type="scientific">Dyella soli</name>
    <dbReference type="NCBI Taxonomy" id="522319"/>
    <lineage>
        <taxon>Bacteria</taxon>
        <taxon>Pseudomonadati</taxon>
        <taxon>Pseudomonadota</taxon>
        <taxon>Gammaproteobacteria</taxon>
        <taxon>Lysobacterales</taxon>
        <taxon>Rhodanobacteraceae</taxon>
        <taxon>Dyella</taxon>
    </lineage>
</organism>
<dbReference type="GO" id="GO:0000160">
    <property type="term" value="P:phosphorelay signal transduction system"/>
    <property type="evidence" value="ECO:0007669"/>
    <property type="project" value="InterPro"/>
</dbReference>
<keyword evidence="1 2" id="KW-0238">DNA-binding</keyword>
<proteinExistence type="predicted"/>
<feature type="domain" description="OmpR/PhoB-type" evidence="3">
    <location>
        <begin position="28"/>
        <end position="129"/>
    </location>
</feature>
<evidence type="ECO:0000256" key="1">
    <source>
        <dbReference type="ARBA" id="ARBA00023125"/>
    </source>
</evidence>
<keyword evidence="5" id="KW-1185">Reference proteome</keyword>
<dbReference type="InterPro" id="IPR036388">
    <property type="entry name" value="WH-like_DNA-bd_sf"/>
</dbReference>
<dbReference type="Proteomes" id="UP000291822">
    <property type="component" value="Unassembled WGS sequence"/>
</dbReference>
<dbReference type="AlphaFoldDB" id="A0A4R0YLF3"/>
<reference evidence="4 5" key="1">
    <citation type="submission" date="2019-02" db="EMBL/GenBank/DDBJ databases">
        <title>Dyella amyloliquefaciens sp. nov., isolated from forest soil.</title>
        <authorList>
            <person name="Gao Z.-H."/>
            <person name="Qiu L.-H."/>
        </authorList>
    </citation>
    <scope>NUCLEOTIDE SEQUENCE [LARGE SCALE GENOMIC DNA]</scope>
    <source>
        <strain evidence="4 5">KACC 12747</strain>
    </source>
</reference>
<dbReference type="PROSITE" id="PS51755">
    <property type="entry name" value="OMPR_PHOB"/>
    <property type="match status" value="1"/>
</dbReference>
<evidence type="ECO:0000256" key="2">
    <source>
        <dbReference type="PROSITE-ProRule" id="PRU01091"/>
    </source>
</evidence>
<feature type="DNA-binding region" description="OmpR/PhoB-type" evidence="2">
    <location>
        <begin position="28"/>
        <end position="129"/>
    </location>
</feature>
<dbReference type="InterPro" id="IPR016032">
    <property type="entry name" value="Sig_transdc_resp-reg_C-effctor"/>
</dbReference>
<dbReference type="SUPFAM" id="SSF46894">
    <property type="entry name" value="C-terminal effector domain of the bipartite response regulators"/>
    <property type="match status" value="1"/>
</dbReference>
<dbReference type="CDD" id="cd00383">
    <property type="entry name" value="trans_reg_C"/>
    <property type="match status" value="1"/>
</dbReference>
<name>A0A4R0YLF3_9GAMM</name>
<dbReference type="Gene3D" id="1.10.10.10">
    <property type="entry name" value="Winged helix-like DNA-binding domain superfamily/Winged helix DNA-binding domain"/>
    <property type="match status" value="1"/>
</dbReference>
<dbReference type="GO" id="GO:0006355">
    <property type="term" value="P:regulation of DNA-templated transcription"/>
    <property type="evidence" value="ECO:0007669"/>
    <property type="project" value="InterPro"/>
</dbReference>
<dbReference type="RefSeq" id="WP_131411818.1">
    <property type="nucleotide sequence ID" value="NZ_SJTG01000005.1"/>
</dbReference>
<dbReference type="Pfam" id="PF00486">
    <property type="entry name" value="Trans_reg_C"/>
    <property type="match status" value="1"/>
</dbReference>
<evidence type="ECO:0000259" key="3">
    <source>
        <dbReference type="PROSITE" id="PS51755"/>
    </source>
</evidence>
<gene>
    <name evidence="4" type="ORF">EZM97_30315</name>
</gene>
<dbReference type="SMART" id="SM00862">
    <property type="entry name" value="Trans_reg_C"/>
    <property type="match status" value="1"/>
</dbReference>
<sequence length="133" mass="14755">MNAKERGAASRSLRKGPGVAVLEADLAQRQASGGDRWHLDAHARRLVSPKRVVISLSMPERRVLDTLMAAAGAPVGREALIAVLADDVYDFDPHRLDMLIHRLRRKIGEHTSEPPPLLTARGKGFLFDVERQY</sequence>
<dbReference type="EMBL" id="SJTG01000005">
    <property type="protein sequence ID" value="TCI06920.1"/>
    <property type="molecule type" value="Genomic_DNA"/>
</dbReference>
<protein>
    <submittedName>
        <fullName evidence="4">Winged helix family transcriptional regulator</fullName>
    </submittedName>
</protein>
<evidence type="ECO:0000313" key="5">
    <source>
        <dbReference type="Proteomes" id="UP000291822"/>
    </source>
</evidence>
<dbReference type="InterPro" id="IPR001867">
    <property type="entry name" value="OmpR/PhoB-type_DNA-bd"/>
</dbReference>
<evidence type="ECO:0000313" key="4">
    <source>
        <dbReference type="EMBL" id="TCI06920.1"/>
    </source>
</evidence>
<dbReference type="GO" id="GO:0003677">
    <property type="term" value="F:DNA binding"/>
    <property type="evidence" value="ECO:0007669"/>
    <property type="project" value="UniProtKB-UniRule"/>
</dbReference>
<comment type="caution">
    <text evidence="4">The sequence shown here is derived from an EMBL/GenBank/DDBJ whole genome shotgun (WGS) entry which is preliminary data.</text>
</comment>